<dbReference type="RefSeq" id="WP_311835249.1">
    <property type="nucleotide sequence ID" value="NZ_JARQBJ010000002.1"/>
</dbReference>
<comment type="caution">
    <text evidence="2">The sequence shown here is derived from an EMBL/GenBank/DDBJ whole genome shotgun (WGS) entry which is preliminary data.</text>
</comment>
<keyword evidence="1" id="KW-1133">Transmembrane helix</keyword>
<evidence type="ECO:0000256" key="1">
    <source>
        <dbReference type="SAM" id="Phobius"/>
    </source>
</evidence>
<sequence length="439" mass="50020">MGIWLVILTITFLILTSIIILYMKKKSLEKLPDSSDPPNSVIANYSSEPHAEKYSSENKDLTQFTELILKNTLGNEITFKQPIFNISPQKKYKEVSFSKSNQIGGVIINTTLPFLQQTQTLSDIEKIAPNGLFTTVADPNTLSKFSDGSFTTMVRDSSGVLLEHKGFTEVTNLVKANPMIAITAGIQAMAAISGQYYLHQINSQLEAISEQVNKLVDYHNDEKIALLLTSRERLLVISSKKNVDTHDIDEIRFLLKDVRNVYAEYRTRLQRELVALEKFESKALFEKDKIANLIDKMTEVNFTINIIYEAEQLSMQAALAEIAVRMKLGDSPHLIEEQIDQLKAESENSFCIKIDDYIKNTYAPIVRDRYQRLGKKYLAKNRDKLREIHQLIKQPTLKLKDNNLGHLSKKLLLENSTQQEILFVPSENLDSQRVFVSVE</sequence>
<feature type="transmembrane region" description="Helical" evidence="1">
    <location>
        <begin position="6"/>
        <end position="23"/>
    </location>
</feature>
<keyword evidence="1" id="KW-0472">Membrane</keyword>
<organism evidence="2 3">
    <name type="scientific">Enterococcus asini</name>
    <dbReference type="NCBI Taxonomy" id="57732"/>
    <lineage>
        <taxon>Bacteria</taxon>
        <taxon>Bacillati</taxon>
        <taxon>Bacillota</taxon>
        <taxon>Bacilli</taxon>
        <taxon>Lactobacillales</taxon>
        <taxon>Enterococcaceae</taxon>
        <taxon>Enterococcus</taxon>
    </lineage>
</organism>
<protein>
    <submittedName>
        <fullName evidence="2">Uncharacterized protein</fullName>
    </submittedName>
</protein>
<evidence type="ECO:0000313" key="3">
    <source>
        <dbReference type="Proteomes" id="UP001256711"/>
    </source>
</evidence>
<proteinExistence type="predicted"/>
<keyword evidence="1" id="KW-0812">Transmembrane</keyword>
<dbReference type="AlphaFoldDB" id="A0AAW8TZQ6"/>
<dbReference type="Proteomes" id="UP001256711">
    <property type="component" value="Unassembled WGS sequence"/>
</dbReference>
<gene>
    <name evidence="2" type="ORF">P7H43_05900</name>
</gene>
<reference evidence="2" key="1">
    <citation type="submission" date="2023-03" db="EMBL/GenBank/DDBJ databases">
        <authorList>
            <person name="Shen W."/>
            <person name="Cai J."/>
        </authorList>
    </citation>
    <scope>NUCLEOTIDE SEQUENCE</scope>
    <source>
        <strain evidence="2">B226-2</strain>
    </source>
</reference>
<accession>A0AAW8TZQ6</accession>
<name>A0AAW8TZQ6_9ENTE</name>
<evidence type="ECO:0000313" key="2">
    <source>
        <dbReference type="EMBL" id="MDT2810009.1"/>
    </source>
</evidence>
<dbReference type="EMBL" id="JARQBJ010000002">
    <property type="protein sequence ID" value="MDT2810009.1"/>
    <property type="molecule type" value="Genomic_DNA"/>
</dbReference>